<sequence>MRYERPVSSCDETASDLAGEIIAALSAASLVFKEDKEYSTSLTKTAKELFDMVTKEDPGFVQENLVSAEEEELSVNYILGDNPMEMSYVVGYGNNYPKHVHHRGASIPWDNQWHSCAEGSTWLNSENPNPNELLGAMVRGPDWNDMFLDQRDKPWFTEPTISSNAGLVAALVALHDPPHSTSSLNGADALGIDNSGIFHNIHFI</sequence>
<reference evidence="1 2" key="2">
    <citation type="journal article" date="2022" name="Mol. Ecol. Resour.">
        <title>The genomes of chicory, endive, great burdock and yacon provide insights into Asteraceae paleo-polyploidization history and plant inulin production.</title>
        <authorList>
            <person name="Fan W."/>
            <person name="Wang S."/>
            <person name="Wang H."/>
            <person name="Wang A."/>
            <person name="Jiang F."/>
            <person name="Liu H."/>
            <person name="Zhao H."/>
            <person name="Xu D."/>
            <person name="Zhang Y."/>
        </authorList>
    </citation>
    <scope>NUCLEOTIDE SEQUENCE [LARGE SCALE GENOMIC DNA]</scope>
    <source>
        <strain evidence="2">cv. Yunnan</strain>
        <tissue evidence="1">Leaves</tissue>
    </source>
</reference>
<name>A0ACB9IJ34_9ASTR</name>
<dbReference type="EMBL" id="CM042025">
    <property type="protein sequence ID" value="KAI3807506.1"/>
    <property type="molecule type" value="Genomic_DNA"/>
</dbReference>
<evidence type="ECO:0000313" key="1">
    <source>
        <dbReference type="EMBL" id="KAI3807506.1"/>
    </source>
</evidence>
<comment type="caution">
    <text evidence="1">The sequence shown here is derived from an EMBL/GenBank/DDBJ whole genome shotgun (WGS) entry which is preliminary data.</text>
</comment>
<proteinExistence type="predicted"/>
<keyword evidence="2" id="KW-1185">Reference proteome</keyword>
<evidence type="ECO:0000313" key="2">
    <source>
        <dbReference type="Proteomes" id="UP001056120"/>
    </source>
</evidence>
<accession>A0ACB9IJ34</accession>
<protein>
    <submittedName>
        <fullName evidence="1">Uncharacterized protein</fullName>
    </submittedName>
</protein>
<reference evidence="2" key="1">
    <citation type="journal article" date="2022" name="Mol. Ecol. Resour.">
        <title>The genomes of chicory, endive, great burdock and yacon provide insights into Asteraceae palaeo-polyploidization history and plant inulin production.</title>
        <authorList>
            <person name="Fan W."/>
            <person name="Wang S."/>
            <person name="Wang H."/>
            <person name="Wang A."/>
            <person name="Jiang F."/>
            <person name="Liu H."/>
            <person name="Zhao H."/>
            <person name="Xu D."/>
            <person name="Zhang Y."/>
        </authorList>
    </citation>
    <scope>NUCLEOTIDE SEQUENCE [LARGE SCALE GENOMIC DNA]</scope>
    <source>
        <strain evidence="2">cv. Yunnan</strain>
    </source>
</reference>
<dbReference type="Proteomes" id="UP001056120">
    <property type="component" value="Linkage Group LG08"/>
</dbReference>
<organism evidence="1 2">
    <name type="scientific">Smallanthus sonchifolius</name>
    <dbReference type="NCBI Taxonomy" id="185202"/>
    <lineage>
        <taxon>Eukaryota</taxon>
        <taxon>Viridiplantae</taxon>
        <taxon>Streptophyta</taxon>
        <taxon>Embryophyta</taxon>
        <taxon>Tracheophyta</taxon>
        <taxon>Spermatophyta</taxon>
        <taxon>Magnoliopsida</taxon>
        <taxon>eudicotyledons</taxon>
        <taxon>Gunneridae</taxon>
        <taxon>Pentapetalae</taxon>
        <taxon>asterids</taxon>
        <taxon>campanulids</taxon>
        <taxon>Asterales</taxon>
        <taxon>Asteraceae</taxon>
        <taxon>Asteroideae</taxon>
        <taxon>Heliantheae alliance</taxon>
        <taxon>Millerieae</taxon>
        <taxon>Smallanthus</taxon>
    </lineage>
</organism>
<gene>
    <name evidence="1" type="ORF">L1987_23436</name>
</gene>